<dbReference type="PROSITE" id="PS51257">
    <property type="entry name" value="PROKAR_LIPOPROTEIN"/>
    <property type="match status" value="1"/>
</dbReference>
<dbReference type="SUPFAM" id="SSF110087">
    <property type="entry name" value="DR1885-like metal-binding protein"/>
    <property type="match status" value="1"/>
</dbReference>
<evidence type="ECO:0000256" key="1">
    <source>
        <dbReference type="SAM" id="SignalP"/>
    </source>
</evidence>
<keyword evidence="1" id="KW-0732">Signal</keyword>
<evidence type="ECO:0000313" key="3">
    <source>
        <dbReference type="Proteomes" id="UP001603978"/>
    </source>
</evidence>
<gene>
    <name evidence="2" type="ORF">ACFLIM_15300</name>
</gene>
<organism evidence="2 3">
    <name type="scientific">Nonomuraea marmarensis</name>
    <dbReference type="NCBI Taxonomy" id="3351344"/>
    <lineage>
        <taxon>Bacteria</taxon>
        <taxon>Bacillati</taxon>
        <taxon>Actinomycetota</taxon>
        <taxon>Actinomycetes</taxon>
        <taxon>Streptosporangiales</taxon>
        <taxon>Streptosporangiaceae</taxon>
        <taxon>Nonomuraea</taxon>
    </lineage>
</organism>
<reference evidence="2 3" key="1">
    <citation type="submission" date="2024-10" db="EMBL/GenBank/DDBJ databases">
        <authorList>
            <person name="Topkara A.R."/>
            <person name="Saygin H."/>
        </authorList>
    </citation>
    <scope>NUCLEOTIDE SEQUENCE [LARGE SCALE GENOMIC DNA]</scope>
    <source>
        <strain evidence="2 3">M3C6</strain>
    </source>
</reference>
<protein>
    <recommendedName>
        <fullName evidence="4">Copper(I)-binding protein</fullName>
    </recommendedName>
</protein>
<proteinExistence type="predicted"/>
<keyword evidence="3" id="KW-1185">Reference proteome</keyword>
<feature type="chain" id="PRO_5046952732" description="Copper(I)-binding protein" evidence="1">
    <location>
        <begin position="22"/>
        <end position="152"/>
    </location>
</feature>
<evidence type="ECO:0008006" key="4">
    <source>
        <dbReference type="Google" id="ProtNLM"/>
    </source>
</evidence>
<feature type="signal peptide" evidence="1">
    <location>
        <begin position="1"/>
        <end position="21"/>
    </location>
</feature>
<dbReference type="Proteomes" id="UP001603978">
    <property type="component" value="Unassembled WGS sequence"/>
</dbReference>
<name>A0ABW7AB25_9ACTN</name>
<dbReference type="RefSeq" id="WP_393165707.1">
    <property type="nucleotide sequence ID" value="NZ_JBICRM010000008.1"/>
</dbReference>
<dbReference type="InterPro" id="IPR036182">
    <property type="entry name" value="PCuAC_sf"/>
</dbReference>
<evidence type="ECO:0000313" key="2">
    <source>
        <dbReference type="EMBL" id="MFG1704556.1"/>
    </source>
</evidence>
<comment type="caution">
    <text evidence="2">The sequence shown here is derived from an EMBL/GenBank/DDBJ whole genome shotgun (WGS) entry which is preliminary data.</text>
</comment>
<dbReference type="EMBL" id="JBICRM010000008">
    <property type="protein sequence ID" value="MFG1704556.1"/>
    <property type="molecule type" value="Genomic_DNA"/>
</dbReference>
<sequence>MRRTILAVIVVAMAATGCAAAATYPALTLPQNDGANADLGGVLHLRNAFLLSGTDPASPAPQQHLYAVLINTGNQPTRLEQVTVDGGGSVQLAGPVTLPPNRPVGTGNKPIGTVTGIRGNTVPMTFSFRGFEPLRVNVPVKSRIGQYTGLTP</sequence>
<accession>A0ABW7AB25</accession>